<organism evidence="2 3">
    <name type="scientific">Fusarium equiseti</name>
    <name type="common">Fusarium scirpi</name>
    <dbReference type="NCBI Taxonomy" id="61235"/>
    <lineage>
        <taxon>Eukaryota</taxon>
        <taxon>Fungi</taxon>
        <taxon>Dikarya</taxon>
        <taxon>Ascomycota</taxon>
        <taxon>Pezizomycotina</taxon>
        <taxon>Sordariomycetes</taxon>
        <taxon>Hypocreomycetidae</taxon>
        <taxon>Hypocreales</taxon>
        <taxon>Nectriaceae</taxon>
        <taxon>Fusarium</taxon>
        <taxon>Fusarium incarnatum-equiseti species complex</taxon>
    </lineage>
</organism>
<feature type="compositionally biased region" description="Low complexity" evidence="1">
    <location>
        <begin position="61"/>
        <end position="75"/>
    </location>
</feature>
<feature type="compositionally biased region" description="Low complexity" evidence="1">
    <location>
        <begin position="82"/>
        <end position="91"/>
    </location>
</feature>
<gene>
    <name evidence="2" type="ORF">NW768_006767</name>
</gene>
<feature type="compositionally biased region" description="Polar residues" evidence="1">
    <location>
        <begin position="92"/>
        <end position="103"/>
    </location>
</feature>
<feature type="compositionally biased region" description="Low complexity" evidence="1">
    <location>
        <begin position="1"/>
        <end position="50"/>
    </location>
</feature>
<keyword evidence="3" id="KW-1185">Reference proteome</keyword>
<proteinExistence type="predicted"/>
<feature type="compositionally biased region" description="Polar residues" evidence="1">
    <location>
        <begin position="198"/>
        <end position="207"/>
    </location>
</feature>
<evidence type="ECO:0000313" key="2">
    <source>
        <dbReference type="EMBL" id="KAJ4129798.1"/>
    </source>
</evidence>
<dbReference type="EMBL" id="JAOQBH010000010">
    <property type="protein sequence ID" value="KAJ4129798.1"/>
    <property type="molecule type" value="Genomic_DNA"/>
</dbReference>
<accession>A0ABQ8R947</accession>
<feature type="compositionally biased region" description="Polar residues" evidence="1">
    <location>
        <begin position="51"/>
        <end position="60"/>
    </location>
</feature>
<dbReference type="Proteomes" id="UP001152024">
    <property type="component" value="Unassembled WGS sequence"/>
</dbReference>
<protein>
    <recommendedName>
        <fullName evidence="4">Transcription factor</fullName>
    </recommendedName>
</protein>
<name>A0ABQ8R947_FUSEQ</name>
<reference evidence="2" key="1">
    <citation type="submission" date="2022-09" db="EMBL/GenBank/DDBJ databases">
        <title>Fusarium specimens isolated from Avocado Roots.</title>
        <authorList>
            <person name="Stajich J."/>
            <person name="Roper C."/>
            <person name="Heimlech-Rivalta G."/>
        </authorList>
    </citation>
    <scope>NUCLEOTIDE SEQUENCE</scope>
    <source>
        <strain evidence="2">CF00095</strain>
    </source>
</reference>
<evidence type="ECO:0000256" key="1">
    <source>
        <dbReference type="SAM" id="MobiDB-lite"/>
    </source>
</evidence>
<evidence type="ECO:0000313" key="3">
    <source>
        <dbReference type="Proteomes" id="UP001152024"/>
    </source>
</evidence>
<feature type="region of interest" description="Disordered" evidence="1">
    <location>
        <begin position="146"/>
        <end position="207"/>
    </location>
</feature>
<feature type="region of interest" description="Disordered" evidence="1">
    <location>
        <begin position="1"/>
        <end position="120"/>
    </location>
</feature>
<comment type="caution">
    <text evidence="2">The sequence shown here is derived from an EMBL/GenBank/DDBJ whole genome shotgun (WGS) entry which is preliminary data.</text>
</comment>
<sequence>MDSNSSSANMNSSKNSPTNMGSNNYSANMNSSNNSSANMGSNNYSANMNSTWSPSANTGFTNSSSASMNSTSTNSPFENMGSTSSSADMSSPNFGTFTQQADDGSNHKSDEPDLTDYTTLDSDMSFTDLLSDATDFMAGAVNWGNAGEAPGLIGDALDSGNAPETVEPVKRVKNLSSIQPPPQPPHQQQIPQGPIFNPPSSSTQPSN</sequence>
<feature type="compositionally biased region" description="Low complexity" evidence="1">
    <location>
        <begin position="186"/>
        <end position="195"/>
    </location>
</feature>
<evidence type="ECO:0008006" key="4">
    <source>
        <dbReference type="Google" id="ProtNLM"/>
    </source>
</evidence>